<sequence>MLIQVNRRTGSLLARLLVIALFASVLQLNGWASVKSVQAQTQFHDIDASYAKQEIEELVAAGIISGYEDGSFAPANPITRGELAKIIASMLKLEPKPEQASHFQDVAEDSWYRGYVGALVEAGITQGVSETAFSPDSNVTREEMIVLFIRAFGLEEKALQWRSDVTWSDTEQISGWARAYIDFGYRIGFVRGIANPDGSLRFDPESRAERQAIARLAFEFLAKLDEYIEQAEEVLPTVTPSASPTTASTATPTTAPTTAPTTTPATAPTATPTTEPTATPTAEPTATPTAEPTATPTASPTPTPTATPTAEPTPTPEPTPELGSVAGIVADMASAPLAGANVQVTGISLSAITDSAGAYAIHDVPVGSHTVTVSKTAYAPYQSSPFQVTDGGTAAVNVTLEHMPDLSIVANGQAQSLIIVESSADNQTRVAANKLASYVKKSTNATLPVLTTTELSQSGNQYDNKVRIYVGTKAPQTDTAITSELQGLADHGFVMWPHEQSISIIGPTAWGTEYGVDEFLERYVGVRWLLPGPDGEDVPLTTNLAVPFELVKDEPAAISRHFFGMAIQGEWSRDNRMQQSINFHHNMNTLFDPAVFADHPEYYPNGVLPTHPYDWQPCFTNETAQAAIARIIQYFNQNPAAKSYSLGINDKQDNFCESNPNHPNYPGKLNSMGVMNMSDVYYPWVNQVAEGVLAVHPDKYFGLLAYLNVYDPPTVPLNPRVIPFITDDRMTWVLPEHETAGKGQVARWEEKATNIGFYEYLYGSPYNVPRMYMQQMAENYKYAQDHKVIAHVAELYPNFGEGPKPWVSAKLQWNPSLDVNKLTNEWMERAVGAAAVPYLKQYYEYWETFWTTRIFQSSWYLAWLNAVNKRNYLNLFDHSYLEIVTKEDIAESRRLLELTVANAGAGKQKTRAQLLLRTFEYYEASALSYPKKGTVNTPANEQAAMAMLDDIEKSYEMAKKRQNLLTSFTGNLILDRTNKENSGAWDGVQKTLIDAVQRYVNTEPANGNVRQRFYNVLSGIDSYTNLSASAVKTMASKETILQSLDFSQGPWTAAVPFSEFTVMGSNAAAPAETKVYLLWDNENLYVGYENFDSEVTTNKLIKSTEAPNNWWKSGQDDSVETYVTGDVAAGYKGFFTNPNAVKFVYKKGPTPDPSTQWQASAQIGTDRWNTIQVIPFSSIGVDLAQTKTLMGFFFRAYHGSTKFLGWGGGAPWKDDSFRPVHLVESANYLQNSSFELGNPQTPNVIPSWSSWGTTVTQRTYEYAHTGTYSLVTSGVQSAAGPYQYTSPGITPGKYKAVLYYYLPADASTTGTIQFWTNIKSGATQVADVRTDNMPLSWAIGKWKKLEYIFEVKPDYNGVAPTQIQVCVALRDFNTTTRLYIDDFSLYKLAD</sequence>
<keyword evidence="3" id="KW-0812">Transmembrane</keyword>
<dbReference type="SUPFAM" id="SSF49344">
    <property type="entry name" value="CBD9-like"/>
    <property type="match status" value="1"/>
</dbReference>
<dbReference type="InterPro" id="IPR029018">
    <property type="entry name" value="Hex-like_dom2"/>
</dbReference>
<evidence type="ECO:0000259" key="4">
    <source>
        <dbReference type="PROSITE" id="PS51272"/>
    </source>
</evidence>
<dbReference type="InterPro" id="IPR008979">
    <property type="entry name" value="Galactose-bd-like_sf"/>
</dbReference>
<feature type="transmembrane region" description="Helical" evidence="3">
    <location>
        <begin position="12"/>
        <end position="32"/>
    </location>
</feature>
<comment type="caution">
    <text evidence="5">The sequence shown here is derived from an EMBL/GenBank/DDBJ whole genome shotgun (WGS) entry which is preliminary data.</text>
</comment>
<dbReference type="PRINTS" id="PR01217">
    <property type="entry name" value="PRICHEXTENSN"/>
</dbReference>
<dbReference type="InterPro" id="IPR032287">
    <property type="entry name" value="DUF4838"/>
</dbReference>
<dbReference type="Proteomes" id="UP000250369">
    <property type="component" value="Unassembled WGS sequence"/>
</dbReference>
<feature type="compositionally biased region" description="Pro residues" evidence="2">
    <location>
        <begin position="299"/>
        <end position="319"/>
    </location>
</feature>
<proteinExistence type="predicted"/>
<evidence type="ECO:0000256" key="1">
    <source>
        <dbReference type="ARBA" id="ARBA00022801"/>
    </source>
</evidence>
<keyword evidence="6" id="KW-1185">Reference proteome</keyword>
<dbReference type="Gene3D" id="2.60.120.260">
    <property type="entry name" value="Galactose-binding domain-like"/>
    <property type="match status" value="1"/>
</dbReference>
<dbReference type="SUPFAM" id="SSF55545">
    <property type="entry name" value="beta-N-acetylhexosaminidase-like domain"/>
    <property type="match status" value="1"/>
</dbReference>
<protein>
    <recommendedName>
        <fullName evidence="4">SLH domain-containing protein</fullName>
    </recommendedName>
</protein>
<dbReference type="SUPFAM" id="SSF49452">
    <property type="entry name" value="Starch-binding domain-like"/>
    <property type="match status" value="1"/>
</dbReference>
<dbReference type="Gene3D" id="3.30.379.10">
    <property type="entry name" value="Chitobiase/beta-hexosaminidase domain 2-like"/>
    <property type="match status" value="1"/>
</dbReference>
<accession>A0A329MTI5</accession>
<dbReference type="GO" id="GO:0030246">
    <property type="term" value="F:carbohydrate binding"/>
    <property type="evidence" value="ECO:0007669"/>
    <property type="project" value="InterPro"/>
</dbReference>
<dbReference type="Gene3D" id="2.60.40.1120">
    <property type="entry name" value="Carboxypeptidase-like, regulatory domain"/>
    <property type="match status" value="1"/>
</dbReference>
<keyword evidence="1" id="KW-0378">Hydrolase</keyword>
<dbReference type="EMBL" id="QMFB01000005">
    <property type="protein sequence ID" value="RAV21267.1"/>
    <property type="molecule type" value="Genomic_DNA"/>
</dbReference>
<feature type="domain" description="SLH" evidence="4">
    <location>
        <begin position="103"/>
        <end position="162"/>
    </location>
</feature>
<feature type="region of interest" description="Disordered" evidence="2">
    <location>
        <begin position="236"/>
        <end position="323"/>
    </location>
</feature>
<feature type="compositionally biased region" description="Low complexity" evidence="2">
    <location>
        <begin position="239"/>
        <end position="298"/>
    </location>
</feature>
<dbReference type="OrthoDB" id="1099022at2"/>
<dbReference type="InterPro" id="IPR013784">
    <property type="entry name" value="Carb-bd-like_fold"/>
</dbReference>
<dbReference type="Gene3D" id="2.60.40.1190">
    <property type="match status" value="1"/>
</dbReference>
<dbReference type="GO" id="GO:0005975">
    <property type="term" value="P:carbohydrate metabolic process"/>
    <property type="evidence" value="ECO:0007669"/>
    <property type="project" value="UniProtKB-ARBA"/>
</dbReference>
<feature type="domain" description="SLH" evidence="4">
    <location>
        <begin position="164"/>
        <end position="231"/>
    </location>
</feature>
<evidence type="ECO:0000313" key="5">
    <source>
        <dbReference type="EMBL" id="RAV21267.1"/>
    </source>
</evidence>
<dbReference type="RefSeq" id="WP_113030971.1">
    <property type="nucleotide sequence ID" value="NZ_QMFB01000005.1"/>
</dbReference>
<reference evidence="5 6" key="1">
    <citation type="journal article" date="2009" name="Int. J. Syst. Evol. Microbiol.">
        <title>Paenibacillus contaminans sp. nov., isolated from a contaminated laboratory plate.</title>
        <authorList>
            <person name="Chou J.H."/>
            <person name="Lee J.H."/>
            <person name="Lin M.C."/>
            <person name="Chang P.S."/>
            <person name="Arun A.B."/>
            <person name="Young C.C."/>
            <person name="Chen W.M."/>
        </authorList>
    </citation>
    <scope>NUCLEOTIDE SEQUENCE [LARGE SCALE GENOMIC DNA]</scope>
    <source>
        <strain evidence="5 6">CKOBP-6</strain>
    </source>
</reference>
<dbReference type="Pfam" id="PF16126">
    <property type="entry name" value="DUF4838"/>
    <property type="match status" value="1"/>
</dbReference>
<organism evidence="5 6">
    <name type="scientific">Paenibacillus contaminans</name>
    <dbReference type="NCBI Taxonomy" id="450362"/>
    <lineage>
        <taxon>Bacteria</taxon>
        <taxon>Bacillati</taxon>
        <taxon>Bacillota</taxon>
        <taxon>Bacilli</taxon>
        <taxon>Bacillales</taxon>
        <taxon>Paenibacillaceae</taxon>
        <taxon>Paenibacillus</taxon>
    </lineage>
</organism>
<dbReference type="InterPro" id="IPR001119">
    <property type="entry name" value="SLH_dom"/>
</dbReference>
<dbReference type="PANTHER" id="PTHR47406:SF2">
    <property type="entry name" value="ALPHA GLUCURONIDASE N-TERMINAL DOMAIN-CONTAINING PROTEIN"/>
    <property type="match status" value="1"/>
</dbReference>
<keyword evidence="3" id="KW-1133">Transmembrane helix</keyword>
<evidence type="ECO:0000256" key="2">
    <source>
        <dbReference type="SAM" id="MobiDB-lite"/>
    </source>
</evidence>
<dbReference type="PANTHER" id="PTHR47406">
    <property type="entry name" value="COAGULATION FACTOR 5/8 TYPE, C-TERMINAL"/>
    <property type="match status" value="1"/>
</dbReference>
<evidence type="ECO:0000313" key="6">
    <source>
        <dbReference type="Proteomes" id="UP000250369"/>
    </source>
</evidence>
<dbReference type="PROSITE" id="PS51272">
    <property type="entry name" value="SLH"/>
    <property type="match status" value="3"/>
</dbReference>
<evidence type="ECO:0000256" key="3">
    <source>
        <dbReference type="SAM" id="Phobius"/>
    </source>
</evidence>
<dbReference type="Pfam" id="PF00395">
    <property type="entry name" value="SLH"/>
    <property type="match status" value="2"/>
</dbReference>
<keyword evidence="3" id="KW-0472">Membrane</keyword>
<dbReference type="GO" id="GO:0016787">
    <property type="term" value="F:hydrolase activity"/>
    <property type="evidence" value="ECO:0007669"/>
    <property type="project" value="UniProtKB-KW"/>
</dbReference>
<gene>
    <name evidence="5" type="ORF">DQG23_11445</name>
</gene>
<name>A0A329MTI5_9BACL</name>
<dbReference type="Pfam" id="PF13620">
    <property type="entry name" value="CarboxypepD_reg"/>
    <property type="match status" value="1"/>
</dbReference>
<dbReference type="SUPFAM" id="SSF49785">
    <property type="entry name" value="Galactose-binding domain-like"/>
    <property type="match status" value="1"/>
</dbReference>
<feature type="domain" description="SLH" evidence="4">
    <location>
        <begin position="38"/>
        <end position="101"/>
    </location>
</feature>